<comment type="caution">
    <text evidence="1">The sequence shown here is derived from an EMBL/GenBank/DDBJ whole genome shotgun (WGS) entry which is preliminary data.</text>
</comment>
<gene>
    <name evidence="1" type="ORF">KI387_028080</name>
</gene>
<accession>A0AA38FYZ3</accession>
<dbReference type="Proteomes" id="UP000824469">
    <property type="component" value="Unassembled WGS sequence"/>
</dbReference>
<organism evidence="1 2">
    <name type="scientific">Taxus chinensis</name>
    <name type="common">Chinese yew</name>
    <name type="synonym">Taxus wallichiana var. chinensis</name>
    <dbReference type="NCBI Taxonomy" id="29808"/>
    <lineage>
        <taxon>Eukaryota</taxon>
        <taxon>Viridiplantae</taxon>
        <taxon>Streptophyta</taxon>
        <taxon>Embryophyta</taxon>
        <taxon>Tracheophyta</taxon>
        <taxon>Spermatophyta</taxon>
        <taxon>Pinopsida</taxon>
        <taxon>Pinidae</taxon>
        <taxon>Conifers II</taxon>
        <taxon>Cupressales</taxon>
        <taxon>Taxaceae</taxon>
        <taxon>Taxus</taxon>
    </lineage>
</organism>
<feature type="non-terminal residue" evidence="1">
    <location>
        <position position="1"/>
    </location>
</feature>
<keyword evidence="2" id="KW-1185">Reference proteome</keyword>
<evidence type="ECO:0000313" key="1">
    <source>
        <dbReference type="EMBL" id="KAH9313045.1"/>
    </source>
</evidence>
<name>A0AA38FYZ3_TAXCH</name>
<evidence type="ECO:0000313" key="2">
    <source>
        <dbReference type="Proteomes" id="UP000824469"/>
    </source>
</evidence>
<dbReference type="AlphaFoldDB" id="A0AA38FYZ3"/>
<sequence length="70" mass="8066">VRGKHAAKNDLLKAYKHQVWDQIEDLEAFNIEAIPRKKNEAADRFVIIGATFDVMDSIKKDKTQPHIHVI</sequence>
<protein>
    <submittedName>
        <fullName evidence="1">Uncharacterized protein</fullName>
    </submittedName>
</protein>
<proteinExistence type="predicted"/>
<feature type="non-terminal residue" evidence="1">
    <location>
        <position position="70"/>
    </location>
</feature>
<reference evidence="1 2" key="1">
    <citation type="journal article" date="2021" name="Nat. Plants">
        <title>The Taxus genome provides insights into paclitaxel biosynthesis.</title>
        <authorList>
            <person name="Xiong X."/>
            <person name="Gou J."/>
            <person name="Liao Q."/>
            <person name="Li Y."/>
            <person name="Zhou Q."/>
            <person name="Bi G."/>
            <person name="Li C."/>
            <person name="Du R."/>
            <person name="Wang X."/>
            <person name="Sun T."/>
            <person name="Guo L."/>
            <person name="Liang H."/>
            <person name="Lu P."/>
            <person name="Wu Y."/>
            <person name="Zhang Z."/>
            <person name="Ro D.K."/>
            <person name="Shang Y."/>
            <person name="Huang S."/>
            <person name="Yan J."/>
        </authorList>
    </citation>
    <scope>NUCLEOTIDE SEQUENCE [LARGE SCALE GENOMIC DNA]</scope>
    <source>
        <strain evidence="1">Ta-2019</strain>
    </source>
</reference>
<dbReference type="EMBL" id="JAHRHJ020000006">
    <property type="protein sequence ID" value="KAH9313045.1"/>
    <property type="molecule type" value="Genomic_DNA"/>
</dbReference>